<accession>A0A7T0BYB0</accession>
<evidence type="ECO:0000313" key="1">
    <source>
        <dbReference type="EMBL" id="QPJ63102.1"/>
    </source>
</evidence>
<gene>
    <name evidence="1" type="ORF">G3M70_14950</name>
</gene>
<reference evidence="1 2" key="1">
    <citation type="submission" date="2020-02" db="EMBL/GenBank/DDBJ databases">
        <title>Genomic and physiological characterization of two novel Nitrospinaceae genera.</title>
        <authorList>
            <person name="Mueller A.J."/>
            <person name="Jung M.-Y."/>
            <person name="Strachan C.R."/>
            <person name="Herbold C.W."/>
            <person name="Kirkegaard R.H."/>
            <person name="Daims H."/>
        </authorList>
    </citation>
    <scope>NUCLEOTIDE SEQUENCE [LARGE SCALE GENOMIC DNA]</scope>
    <source>
        <strain evidence="1">EB</strain>
    </source>
</reference>
<dbReference type="AlphaFoldDB" id="A0A7T0BYB0"/>
<organism evidence="1 2">
    <name type="scientific">Candidatus Nitronauta litoralis</name>
    <dbReference type="NCBI Taxonomy" id="2705533"/>
    <lineage>
        <taxon>Bacteria</taxon>
        <taxon>Pseudomonadati</taxon>
        <taxon>Nitrospinota/Tectimicrobiota group</taxon>
        <taxon>Nitrospinota</taxon>
        <taxon>Nitrospinia</taxon>
        <taxon>Nitrospinales</taxon>
        <taxon>Nitrospinaceae</taxon>
        <taxon>Candidatus Nitronauta</taxon>
    </lineage>
</organism>
<protein>
    <submittedName>
        <fullName evidence="1">Uncharacterized protein</fullName>
    </submittedName>
</protein>
<proteinExistence type="predicted"/>
<name>A0A7T0BYB0_9BACT</name>
<dbReference type="EMBL" id="CP048685">
    <property type="protein sequence ID" value="QPJ63102.1"/>
    <property type="molecule type" value="Genomic_DNA"/>
</dbReference>
<dbReference type="KEGG" id="nli:G3M70_14950"/>
<dbReference type="Proteomes" id="UP000594688">
    <property type="component" value="Chromosome"/>
</dbReference>
<sequence length="121" mass="14356">MEQGDPMEEHYSRLSDAIMKAISNSPEISKLLTELKEKGLITPESYFNFILSLEELSTLLEIPSYPENLYKLEPSKESDDEEILGENIEKSGFSENEMRFEEYYRKMFDEKEWLRKARLKF</sequence>
<evidence type="ECO:0000313" key="2">
    <source>
        <dbReference type="Proteomes" id="UP000594688"/>
    </source>
</evidence>